<dbReference type="AlphaFoldDB" id="A0A0F9I065"/>
<comment type="caution">
    <text evidence="2">The sequence shown here is derived from an EMBL/GenBank/DDBJ whole genome shotgun (WGS) entry which is preliminary data.</text>
</comment>
<feature type="non-terminal residue" evidence="2">
    <location>
        <position position="1"/>
    </location>
</feature>
<accession>A0A0F9I065</accession>
<dbReference type="EMBL" id="LAZR01020881">
    <property type="protein sequence ID" value="KKL87265.1"/>
    <property type="molecule type" value="Genomic_DNA"/>
</dbReference>
<feature type="transmembrane region" description="Helical" evidence="1">
    <location>
        <begin position="38"/>
        <end position="64"/>
    </location>
</feature>
<evidence type="ECO:0000313" key="2">
    <source>
        <dbReference type="EMBL" id="KKL87265.1"/>
    </source>
</evidence>
<organism evidence="2">
    <name type="scientific">marine sediment metagenome</name>
    <dbReference type="NCBI Taxonomy" id="412755"/>
    <lineage>
        <taxon>unclassified sequences</taxon>
        <taxon>metagenomes</taxon>
        <taxon>ecological metagenomes</taxon>
    </lineage>
</organism>
<keyword evidence="1" id="KW-1133">Transmembrane helix</keyword>
<keyword evidence="1" id="KW-0812">Transmembrane</keyword>
<evidence type="ECO:0000256" key="1">
    <source>
        <dbReference type="SAM" id="Phobius"/>
    </source>
</evidence>
<reference evidence="2" key="1">
    <citation type="journal article" date="2015" name="Nature">
        <title>Complex archaea that bridge the gap between prokaryotes and eukaryotes.</title>
        <authorList>
            <person name="Spang A."/>
            <person name="Saw J.H."/>
            <person name="Jorgensen S.L."/>
            <person name="Zaremba-Niedzwiedzka K."/>
            <person name="Martijn J."/>
            <person name="Lind A.E."/>
            <person name="van Eijk R."/>
            <person name="Schleper C."/>
            <person name="Guy L."/>
            <person name="Ettema T.J."/>
        </authorList>
    </citation>
    <scope>NUCLEOTIDE SEQUENCE</scope>
</reference>
<gene>
    <name evidence="2" type="ORF">LCGC14_1936480</name>
</gene>
<proteinExistence type="predicted"/>
<protein>
    <submittedName>
        <fullName evidence="2">Uncharacterized protein</fullName>
    </submittedName>
</protein>
<keyword evidence="1" id="KW-0472">Membrane</keyword>
<sequence length="66" mass="7089">FWVDCGPLRHAQLQGRVVEALGTDDDTLAIRVFVEAGVLSIIGALTASGIFLIGMWAISLFLFLPS</sequence>
<name>A0A0F9I065_9ZZZZ</name>